<accession>A0A0F9WEL8</accession>
<proteinExistence type="predicted"/>
<evidence type="ECO:0008006" key="2">
    <source>
        <dbReference type="Google" id="ProtNLM"/>
    </source>
</evidence>
<comment type="caution">
    <text evidence="1">The sequence shown here is derived from an EMBL/GenBank/DDBJ whole genome shotgun (WGS) entry which is preliminary data.</text>
</comment>
<dbReference type="InterPro" id="IPR023214">
    <property type="entry name" value="HAD_sf"/>
</dbReference>
<dbReference type="EMBL" id="LAZR01000290">
    <property type="protein sequence ID" value="KKN76728.1"/>
    <property type="molecule type" value="Genomic_DNA"/>
</dbReference>
<sequence>MSLVMVDLEGTLSDHTDRLAILQATTAADPRNREAWKIYYKGLPDDEPRPQVLLAVKTWIEAGCYILVYSTRFKNKYGHEEEWLRGHELFDKVILRQRDQWETRIEGPDLVSEWAVRDNPHILIDDREEVRDKVKHWCPDTMVLAPEDFPYEGQRHDPTV</sequence>
<dbReference type="AlphaFoldDB" id="A0A0F9WEL8"/>
<protein>
    <recommendedName>
        <fullName evidence="2">FCP1 homology domain-containing protein</fullName>
    </recommendedName>
</protein>
<gene>
    <name evidence="1" type="ORF">LCGC14_0366990</name>
</gene>
<reference evidence="1" key="1">
    <citation type="journal article" date="2015" name="Nature">
        <title>Complex archaea that bridge the gap between prokaryotes and eukaryotes.</title>
        <authorList>
            <person name="Spang A."/>
            <person name="Saw J.H."/>
            <person name="Jorgensen S.L."/>
            <person name="Zaremba-Niedzwiedzka K."/>
            <person name="Martijn J."/>
            <person name="Lind A.E."/>
            <person name="van Eijk R."/>
            <person name="Schleper C."/>
            <person name="Guy L."/>
            <person name="Ettema T.J."/>
        </authorList>
    </citation>
    <scope>NUCLEOTIDE SEQUENCE</scope>
</reference>
<name>A0A0F9WEL8_9ZZZZ</name>
<dbReference type="Gene3D" id="3.40.50.1000">
    <property type="entry name" value="HAD superfamily/HAD-like"/>
    <property type="match status" value="1"/>
</dbReference>
<organism evidence="1">
    <name type="scientific">marine sediment metagenome</name>
    <dbReference type="NCBI Taxonomy" id="412755"/>
    <lineage>
        <taxon>unclassified sequences</taxon>
        <taxon>metagenomes</taxon>
        <taxon>ecological metagenomes</taxon>
    </lineage>
</organism>
<dbReference type="SUPFAM" id="SSF56784">
    <property type="entry name" value="HAD-like"/>
    <property type="match status" value="1"/>
</dbReference>
<dbReference type="InterPro" id="IPR036412">
    <property type="entry name" value="HAD-like_sf"/>
</dbReference>
<evidence type="ECO:0000313" key="1">
    <source>
        <dbReference type="EMBL" id="KKN76728.1"/>
    </source>
</evidence>